<dbReference type="Proteomes" id="UP000805193">
    <property type="component" value="Unassembled WGS sequence"/>
</dbReference>
<organism evidence="1 2">
    <name type="scientific">Ixodes persulcatus</name>
    <name type="common">Taiga tick</name>
    <dbReference type="NCBI Taxonomy" id="34615"/>
    <lineage>
        <taxon>Eukaryota</taxon>
        <taxon>Metazoa</taxon>
        <taxon>Ecdysozoa</taxon>
        <taxon>Arthropoda</taxon>
        <taxon>Chelicerata</taxon>
        <taxon>Arachnida</taxon>
        <taxon>Acari</taxon>
        <taxon>Parasitiformes</taxon>
        <taxon>Ixodida</taxon>
        <taxon>Ixodoidea</taxon>
        <taxon>Ixodidae</taxon>
        <taxon>Ixodinae</taxon>
        <taxon>Ixodes</taxon>
    </lineage>
</organism>
<evidence type="ECO:0000313" key="2">
    <source>
        <dbReference type="Proteomes" id="UP000805193"/>
    </source>
</evidence>
<proteinExistence type="predicted"/>
<evidence type="ECO:0000313" key="1">
    <source>
        <dbReference type="EMBL" id="KAG0412989.1"/>
    </source>
</evidence>
<gene>
    <name evidence="1" type="ORF">HPB47_009853</name>
</gene>
<name>A0AC60P0U1_IXOPE</name>
<protein>
    <submittedName>
        <fullName evidence="1">Uncharacterized protein</fullName>
    </submittedName>
</protein>
<dbReference type="EMBL" id="JABSTQ010011302">
    <property type="protein sequence ID" value="KAG0412989.1"/>
    <property type="molecule type" value="Genomic_DNA"/>
</dbReference>
<accession>A0AC60P0U1</accession>
<keyword evidence="2" id="KW-1185">Reference proteome</keyword>
<comment type="caution">
    <text evidence="1">The sequence shown here is derived from an EMBL/GenBank/DDBJ whole genome shotgun (WGS) entry which is preliminary data.</text>
</comment>
<sequence length="235" mass="26495">MTLAERVPDPSPEDITKLYGRLADIRPNLCLRYGNVRPVKQARHTRVIPQIDDEQDLWSQEARKVVQHHMQTLPQLTAKERADIVTSTIGQACNQRWHSKQLGRITASQFSAAIKCREPDYLVKLIIYPSKAKSEALHYGRIKEPIAAAAYVALMNCRDNPVQVYETGLHVHLRYNFLGASPDRIIVKNGEEGLLEVKCPISKIGLTPEEACGDKKFCCALIGGTVQLKREHVLY</sequence>
<reference evidence="1 2" key="1">
    <citation type="journal article" date="2020" name="Cell">
        <title>Large-Scale Comparative Analyses of Tick Genomes Elucidate Their Genetic Diversity and Vector Capacities.</title>
        <authorList>
            <consortium name="Tick Genome and Microbiome Consortium (TIGMIC)"/>
            <person name="Jia N."/>
            <person name="Wang J."/>
            <person name="Shi W."/>
            <person name="Du L."/>
            <person name="Sun Y."/>
            <person name="Zhan W."/>
            <person name="Jiang J.F."/>
            <person name="Wang Q."/>
            <person name="Zhang B."/>
            <person name="Ji P."/>
            <person name="Bell-Sakyi L."/>
            <person name="Cui X.M."/>
            <person name="Yuan T.T."/>
            <person name="Jiang B.G."/>
            <person name="Yang W.F."/>
            <person name="Lam T.T."/>
            <person name="Chang Q.C."/>
            <person name="Ding S.J."/>
            <person name="Wang X.J."/>
            <person name="Zhu J.G."/>
            <person name="Ruan X.D."/>
            <person name="Zhao L."/>
            <person name="Wei J.T."/>
            <person name="Ye R.Z."/>
            <person name="Que T.C."/>
            <person name="Du C.H."/>
            <person name="Zhou Y.H."/>
            <person name="Cheng J.X."/>
            <person name="Dai P.F."/>
            <person name="Guo W.B."/>
            <person name="Han X.H."/>
            <person name="Huang E.J."/>
            <person name="Li L.F."/>
            <person name="Wei W."/>
            <person name="Gao Y.C."/>
            <person name="Liu J.Z."/>
            <person name="Shao H.Z."/>
            <person name="Wang X."/>
            <person name="Wang C.C."/>
            <person name="Yang T.C."/>
            <person name="Huo Q.B."/>
            <person name="Li W."/>
            <person name="Chen H.Y."/>
            <person name="Chen S.E."/>
            <person name="Zhou L.G."/>
            <person name="Ni X.B."/>
            <person name="Tian J.H."/>
            <person name="Sheng Y."/>
            <person name="Liu T."/>
            <person name="Pan Y.S."/>
            <person name="Xia L.Y."/>
            <person name="Li J."/>
            <person name="Zhao F."/>
            <person name="Cao W.C."/>
        </authorList>
    </citation>
    <scope>NUCLEOTIDE SEQUENCE [LARGE SCALE GENOMIC DNA]</scope>
    <source>
        <strain evidence="1">Iper-2018</strain>
    </source>
</reference>